<dbReference type="PANTHER" id="PTHR33103">
    <property type="entry name" value="OS01G0153900 PROTEIN"/>
    <property type="match status" value="1"/>
</dbReference>
<accession>A0AAV1W097</accession>
<dbReference type="InterPro" id="IPR007750">
    <property type="entry name" value="DUF674"/>
</dbReference>
<proteinExistence type="predicted"/>
<dbReference type="PANTHER" id="PTHR33103:SF102">
    <property type="entry name" value="DUF674 FAMILY PROTEIN"/>
    <property type="match status" value="1"/>
</dbReference>
<dbReference type="EMBL" id="CAXHTB010000003">
    <property type="protein sequence ID" value="CAL0302653.1"/>
    <property type="molecule type" value="Genomic_DNA"/>
</dbReference>
<evidence type="ECO:0000313" key="1">
    <source>
        <dbReference type="EMBL" id="CAL0302653.1"/>
    </source>
</evidence>
<organism evidence="1 2">
    <name type="scientific">Lupinus luteus</name>
    <name type="common">European yellow lupine</name>
    <dbReference type="NCBI Taxonomy" id="3873"/>
    <lineage>
        <taxon>Eukaryota</taxon>
        <taxon>Viridiplantae</taxon>
        <taxon>Streptophyta</taxon>
        <taxon>Embryophyta</taxon>
        <taxon>Tracheophyta</taxon>
        <taxon>Spermatophyta</taxon>
        <taxon>Magnoliopsida</taxon>
        <taxon>eudicotyledons</taxon>
        <taxon>Gunneridae</taxon>
        <taxon>Pentapetalae</taxon>
        <taxon>rosids</taxon>
        <taxon>fabids</taxon>
        <taxon>Fabales</taxon>
        <taxon>Fabaceae</taxon>
        <taxon>Papilionoideae</taxon>
        <taxon>50 kb inversion clade</taxon>
        <taxon>genistoids sensu lato</taxon>
        <taxon>core genistoids</taxon>
        <taxon>Genisteae</taxon>
        <taxon>Lupinus</taxon>
    </lineage>
</organism>
<reference evidence="1 2" key="1">
    <citation type="submission" date="2024-03" db="EMBL/GenBank/DDBJ databases">
        <authorList>
            <person name="Martinez-Hernandez J."/>
        </authorList>
    </citation>
    <scope>NUCLEOTIDE SEQUENCE [LARGE SCALE GENOMIC DNA]</scope>
</reference>
<dbReference type="Proteomes" id="UP001497480">
    <property type="component" value="Unassembled WGS sequence"/>
</dbReference>
<evidence type="ECO:0000313" key="2">
    <source>
        <dbReference type="Proteomes" id="UP001497480"/>
    </source>
</evidence>
<gene>
    <name evidence="1" type="ORF">LLUT_LOCUS3713</name>
</gene>
<dbReference type="Pfam" id="PF05056">
    <property type="entry name" value="DUF674"/>
    <property type="match status" value="1"/>
</dbReference>
<name>A0AAV1W097_LUPLU</name>
<comment type="caution">
    <text evidence="1">The sequence shown here is derived from an EMBL/GenBank/DDBJ whole genome shotgun (WGS) entry which is preliminary data.</text>
</comment>
<evidence type="ECO:0008006" key="3">
    <source>
        <dbReference type="Google" id="ProtNLM"/>
    </source>
</evidence>
<dbReference type="AlphaFoldDB" id="A0AAV1W097"/>
<protein>
    <recommendedName>
        <fullName evidence="3">DUF674 family protein</fullName>
    </recommendedName>
</protein>
<sequence length="472" mass="52842">MAAASSTEKKATLRILVDENKNKVLYAEAGKDIVDALVSFLTLPLGTIARIVSNDSDKEKVSVGCLSSLYQSVANLDVKHFSSDIFKEMVLRPRNSSEVYCQNMKLNIDNTEKTKYFVCADLDCSLRTSGRLLSLFRNQTCKCGKLMNLEILPKFFNSEGFVHNSSTFTIFDDLKMIPDNFHRSVSEESQPKNFGMENFSSTKIVTVSVTQKEIVDLLKISLLSNTSLTDFFLRREVFYQNISLNKGTTVFNNVKAEPCNGEMFCSLKIVWRKSDNKILFALADDDFIDILLTFLIFPLGGVEYMLNGNSCLGSIDNLYKSVVDLDCKKYLKSLDLKDNLVKSRVAQYFKLKNQILTIDEVPVVKYSFCLERSSSADDICNLQDNGIYYSGMTCEDLISVKPRSSTINHSSSSGIGFVNCPSLYMVNNDLVVTPCSSMSVLSFLIEAGISSSELDEKIISVGKIEVNHFIEM</sequence>
<keyword evidence="2" id="KW-1185">Reference proteome</keyword>